<dbReference type="AlphaFoldDB" id="A0A1B4LEH1"/>
<evidence type="ECO:0000313" key="2">
    <source>
        <dbReference type="Proteomes" id="UP000243680"/>
    </source>
</evidence>
<reference evidence="1 2" key="1">
    <citation type="submission" date="2015-12" db="EMBL/GenBank/DDBJ databases">
        <title>Diversity of Burkholderia near neighbor genomes.</title>
        <authorList>
            <person name="Sahl J."/>
            <person name="Wagner D."/>
            <person name="Keim P."/>
        </authorList>
    </citation>
    <scope>NUCLEOTIDE SEQUENCE [LARGE SCALE GENOMIC DNA]</scope>
    <source>
        <strain evidence="1 2">MSMB0783</strain>
    </source>
</reference>
<accession>A0A1B4LEH1</accession>
<proteinExistence type="predicted"/>
<evidence type="ECO:0000313" key="1">
    <source>
        <dbReference type="EMBL" id="AOJ75584.1"/>
    </source>
</evidence>
<sequence length="76" mass="8933">MWLRQRTRVTRGKQREAVFGNPSVFSFKQYFFRFDARDFAMALAQNTVVCTDTIQFRTQIRQGLQERGGRIAVLTN</sequence>
<protein>
    <submittedName>
        <fullName evidence="1">Uncharacterized protein</fullName>
    </submittedName>
</protein>
<gene>
    <name evidence="1" type="ORF">WJ35_11305</name>
</gene>
<dbReference type="EMBL" id="CP013420">
    <property type="protein sequence ID" value="AOJ75584.1"/>
    <property type="molecule type" value="Genomic_DNA"/>
</dbReference>
<name>A0A1B4LEH1_9BURK</name>
<organism evidence="1 2">
    <name type="scientific">Burkholderia ubonensis</name>
    <dbReference type="NCBI Taxonomy" id="101571"/>
    <lineage>
        <taxon>Bacteria</taxon>
        <taxon>Pseudomonadati</taxon>
        <taxon>Pseudomonadota</taxon>
        <taxon>Betaproteobacteria</taxon>
        <taxon>Burkholderiales</taxon>
        <taxon>Burkholderiaceae</taxon>
        <taxon>Burkholderia</taxon>
        <taxon>Burkholderia cepacia complex</taxon>
    </lineage>
</organism>
<dbReference type="Proteomes" id="UP000243680">
    <property type="component" value="Chromosome 1"/>
</dbReference>